<evidence type="ECO:0000256" key="2">
    <source>
        <dbReference type="ARBA" id="ARBA00022443"/>
    </source>
</evidence>
<dbReference type="PROSITE" id="PS51719">
    <property type="entry name" value="G_SEPTIN"/>
    <property type="match status" value="1"/>
</dbReference>
<keyword evidence="9" id="KW-0342">GTP-binding</keyword>
<dbReference type="GO" id="GO:0005874">
    <property type="term" value="C:microtubule"/>
    <property type="evidence" value="ECO:0007669"/>
    <property type="project" value="UniProtKB-KW"/>
</dbReference>
<dbReference type="AlphaFoldDB" id="A0A507EGH9"/>
<evidence type="ECO:0000256" key="4">
    <source>
        <dbReference type="ARBA" id="ARBA00022701"/>
    </source>
</evidence>
<keyword evidence="6" id="KW-0505">Motor protein</keyword>
<keyword evidence="2 8" id="KW-0728">SH3 domain</keyword>
<organism evidence="13 14">
    <name type="scientific">Powellomyces hirtus</name>
    <dbReference type="NCBI Taxonomy" id="109895"/>
    <lineage>
        <taxon>Eukaryota</taxon>
        <taxon>Fungi</taxon>
        <taxon>Fungi incertae sedis</taxon>
        <taxon>Chytridiomycota</taxon>
        <taxon>Chytridiomycota incertae sedis</taxon>
        <taxon>Chytridiomycetes</taxon>
        <taxon>Spizellomycetales</taxon>
        <taxon>Powellomycetaceae</taxon>
        <taxon>Powellomyces</taxon>
    </lineage>
</organism>
<dbReference type="Gene3D" id="2.30.30.40">
    <property type="entry name" value="SH3 Domains"/>
    <property type="match status" value="1"/>
</dbReference>
<evidence type="ECO:0000259" key="12">
    <source>
        <dbReference type="PROSITE" id="PS51719"/>
    </source>
</evidence>
<keyword evidence="5" id="KW-0243">Dynein</keyword>
<evidence type="ECO:0000256" key="1">
    <source>
        <dbReference type="ARBA" id="ARBA00004245"/>
    </source>
</evidence>
<evidence type="ECO:0000256" key="8">
    <source>
        <dbReference type="PROSITE-ProRule" id="PRU00192"/>
    </source>
</evidence>
<comment type="subcellular location">
    <subcellularLocation>
        <location evidence="1">Cytoplasm</location>
        <location evidence="1">Cytoskeleton</location>
    </subcellularLocation>
</comment>
<accession>A0A507EGH9</accession>
<evidence type="ECO:0000259" key="11">
    <source>
        <dbReference type="PROSITE" id="PS50002"/>
    </source>
</evidence>
<sequence length="547" mass="59551">MADPKIIIGQRYKASASYIPNHGDEIRLVTGQVVSVLHSYDDGWVLGKNESTNETGLLPGNFLAPMDAPEPQHTQKVERKVADKRKSSMHPMATSSATTEIIPDPPTSPEISSPGGGAAQDKNGPRTVATFAVSDFPSGLAAGPLAGSGARNSPQKQPTVSDQEEASRKLADLASRQQAGHKVPSNIGTLRLLFVGDSGIGKSSLIRCFSKTSEVVETTTPKVVESYAALPILQSHASTIPVGHLHIGEEKLNISFLEPPGFGSHTDAMRVIRPTVEFNNRQFQDTDRVFHRDASIPNTTIMRFLNAGTGAHTHVDVCLYAVLHRIKAVDLEYMRQLAPGVVLIPVILKSDTMTPSEVFALKASILEELWRAGVEVYGFGLSHAELIQIAQAGVPGAVPFAVTNISQDHGAQHHPSMIDEFDILKNHIFYRAHELRQQTAEKFKSFVVDEVNNVIKESIENTLQNAAYHHGKVAQWNSNIVEQCLKKLTGLNKPFKYIVTCTIMQKNGAGLHAASSCFWDNSSDGNTTYKYESKTMYAVVNVFGLAI</sequence>
<dbReference type="InterPro" id="IPR030379">
    <property type="entry name" value="G_SEPTIN_dom"/>
</dbReference>
<dbReference type="Pfam" id="PF14604">
    <property type="entry name" value="SH3_9"/>
    <property type="match status" value="1"/>
</dbReference>
<keyword evidence="7" id="KW-0206">Cytoskeleton</keyword>
<evidence type="ECO:0000256" key="5">
    <source>
        <dbReference type="ARBA" id="ARBA00023017"/>
    </source>
</evidence>
<dbReference type="InterPro" id="IPR001452">
    <property type="entry name" value="SH3_domain"/>
</dbReference>
<gene>
    <name evidence="13" type="ORF">PhCBS80983_g00297</name>
</gene>
<dbReference type="SUPFAM" id="SSF50044">
    <property type="entry name" value="SH3-domain"/>
    <property type="match status" value="1"/>
</dbReference>
<dbReference type="GO" id="GO:0045505">
    <property type="term" value="F:dynein intermediate chain binding"/>
    <property type="evidence" value="ECO:0007669"/>
    <property type="project" value="TreeGrafter"/>
</dbReference>
<keyword evidence="4" id="KW-0493">Microtubule</keyword>
<feature type="region of interest" description="Disordered" evidence="10">
    <location>
        <begin position="84"/>
        <end position="124"/>
    </location>
</feature>
<dbReference type="InterPro" id="IPR027417">
    <property type="entry name" value="P-loop_NTPase"/>
</dbReference>
<dbReference type="Gene3D" id="3.40.50.300">
    <property type="entry name" value="P-loop containing nucleotide triphosphate hydrolases"/>
    <property type="match status" value="1"/>
</dbReference>
<protein>
    <recommendedName>
        <fullName evidence="15">SH3 domain-containing protein</fullName>
    </recommendedName>
</protein>
<dbReference type="GO" id="GO:0005868">
    <property type="term" value="C:cytoplasmic dynein complex"/>
    <property type="evidence" value="ECO:0007669"/>
    <property type="project" value="TreeGrafter"/>
</dbReference>
<evidence type="ECO:0000256" key="7">
    <source>
        <dbReference type="ARBA" id="ARBA00023212"/>
    </source>
</evidence>
<dbReference type="InterPro" id="IPR036028">
    <property type="entry name" value="SH3-like_dom_sf"/>
</dbReference>
<keyword evidence="3" id="KW-0963">Cytoplasm</keyword>
<dbReference type="Gene3D" id="3.30.1140.40">
    <property type="entry name" value="Tctex-1"/>
    <property type="match status" value="1"/>
</dbReference>
<name>A0A507EGH9_9FUNG</name>
<dbReference type="Pfam" id="PF03645">
    <property type="entry name" value="Tctex-1"/>
    <property type="match status" value="1"/>
</dbReference>
<evidence type="ECO:0000313" key="13">
    <source>
        <dbReference type="EMBL" id="TPX62547.1"/>
    </source>
</evidence>
<dbReference type="SMART" id="SM00326">
    <property type="entry name" value="SH3"/>
    <property type="match status" value="1"/>
</dbReference>
<dbReference type="EMBL" id="QEAQ01000002">
    <property type="protein sequence ID" value="TPX62547.1"/>
    <property type="molecule type" value="Genomic_DNA"/>
</dbReference>
<feature type="region of interest" description="Disordered" evidence="10">
    <location>
        <begin position="142"/>
        <end position="182"/>
    </location>
</feature>
<dbReference type="STRING" id="109895.A0A507EGH9"/>
<dbReference type="PROSITE" id="PS50002">
    <property type="entry name" value="SH3"/>
    <property type="match status" value="1"/>
</dbReference>
<dbReference type="SUPFAM" id="SSF52540">
    <property type="entry name" value="P-loop containing nucleoside triphosphate hydrolases"/>
    <property type="match status" value="1"/>
</dbReference>
<feature type="domain" description="Septin-type G" evidence="12">
    <location>
        <begin position="186"/>
        <end position="466"/>
    </location>
</feature>
<dbReference type="Pfam" id="PF00735">
    <property type="entry name" value="Septin"/>
    <property type="match status" value="1"/>
</dbReference>
<evidence type="ECO:0008006" key="15">
    <source>
        <dbReference type="Google" id="ProtNLM"/>
    </source>
</evidence>
<dbReference type="PANTHER" id="PTHR21255:SF4">
    <property type="entry name" value="DYNEIN LIGHT CHAIN TCTEX-TYPE"/>
    <property type="match status" value="1"/>
</dbReference>
<feature type="domain" description="SH3" evidence="11">
    <location>
        <begin position="7"/>
        <end position="68"/>
    </location>
</feature>
<feature type="compositionally biased region" description="Polar residues" evidence="10">
    <location>
        <begin position="151"/>
        <end position="161"/>
    </location>
</feature>
<dbReference type="GO" id="GO:0005737">
    <property type="term" value="C:cytoplasm"/>
    <property type="evidence" value="ECO:0007669"/>
    <property type="project" value="TreeGrafter"/>
</dbReference>
<dbReference type="Proteomes" id="UP000318582">
    <property type="component" value="Unassembled WGS sequence"/>
</dbReference>
<evidence type="ECO:0000256" key="3">
    <source>
        <dbReference type="ARBA" id="ARBA00022490"/>
    </source>
</evidence>
<evidence type="ECO:0000313" key="14">
    <source>
        <dbReference type="Proteomes" id="UP000318582"/>
    </source>
</evidence>
<keyword evidence="14" id="KW-1185">Reference proteome</keyword>
<proteinExistence type="inferred from homology"/>
<comment type="similarity">
    <text evidence="9">Belongs to the TRAFAC class TrmE-Era-EngA-EngB-Septin-like GTPase superfamily. Septin GTPase family.</text>
</comment>
<dbReference type="GO" id="GO:0007018">
    <property type="term" value="P:microtubule-based movement"/>
    <property type="evidence" value="ECO:0007669"/>
    <property type="project" value="TreeGrafter"/>
</dbReference>
<reference evidence="13 14" key="1">
    <citation type="journal article" date="2019" name="Sci. Rep.">
        <title>Comparative genomics of chytrid fungi reveal insights into the obligate biotrophic and pathogenic lifestyle of Synchytrium endobioticum.</title>
        <authorList>
            <person name="van de Vossenberg B.T.L.H."/>
            <person name="Warris S."/>
            <person name="Nguyen H.D.T."/>
            <person name="van Gent-Pelzer M.P.E."/>
            <person name="Joly D.L."/>
            <person name="van de Geest H.C."/>
            <person name="Bonants P.J.M."/>
            <person name="Smith D.S."/>
            <person name="Levesque C.A."/>
            <person name="van der Lee T.A.J."/>
        </authorList>
    </citation>
    <scope>NUCLEOTIDE SEQUENCE [LARGE SCALE GENOMIC DNA]</scope>
    <source>
        <strain evidence="13 14">CBS 809.83</strain>
    </source>
</reference>
<dbReference type="InterPro" id="IPR038586">
    <property type="entry name" value="Tctex-1-like_sf"/>
</dbReference>
<dbReference type="FunFam" id="3.30.1140.40:FF:000001">
    <property type="entry name" value="Dynein light chain Tctex-type 1"/>
    <property type="match status" value="1"/>
</dbReference>
<evidence type="ECO:0000256" key="6">
    <source>
        <dbReference type="ARBA" id="ARBA00023175"/>
    </source>
</evidence>
<evidence type="ECO:0000256" key="10">
    <source>
        <dbReference type="SAM" id="MobiDB-lite"/>
    </source>
</evidence>
<evidence type="ECO:0000256" key="9">
    <source>
        <dbReference type="RuleBase" id="RU004560"/>
    </source>
</evidence>
<dbReference type="InterPro" id="IPR005334">
    <property type="entry name" value="Tctex-1-like"/>
</dbReference>
<dbReference type="PANTHER" id="PTHR21255">
    <property type="entry name" value="T-COMPLEX-ASSOCIATED-TESTIS-EXPRESSED 1/ DYNEIN LIGHT CHAIN"/>
    <property type="match status" value="1"/>
</dbReference>
<keyword evidence="9" id="KW-0547">Nucleotide-binding</keyword>
<dbReference type="GO" id="GO:0005525">
    <property type="term" value="F:GTP binding"/>
    <property type="evidence" value="ECO:0007669"/>
    <property type="project" value="UniProtKB-KW"/>
</dbReference>
<comment type="caution">
    <text evidence="13">The sequence shown here is derived from an EMBL/GenBank/DDBJ whole genome shotgun (WGS) entry which is preliminary data.</text>
</comment>